<dbReference type="PANTHER" id="PTHR11439:SF462">
    <property type="match status" value="1"/>
</dbReference>
<dbReference type="EMBL" id="BAABME010003553">
    <property type="protein sequence ID" value="GAA0159230.1"/>
    <property type="molecule type" value="Genomic_DNA"/>
</dbReference>
<dbReference type="PANTHER" id="PTHR11439">
    <property type="entry name" value="GAG-POL-RELATED RETROTRANSPOSON"/>
    <property type="match status" value="1"/>
</dbReference>
<comment type="caution">
    <text evidence="1">The sequence shown here is derived from an EMBL/GenBank/DDBJ whole genome shotgun (WGS) entry which is preliminary data.</text>
</comment>
<proteinExistence type="predicted"/>
<organism evidence="1 2">
    <name type="scientific">Lithospermum erythrorhizon</name>
    <name type="common">Purple gromwell</name>
    <name type="synonym">Lithospermum officinale var. erythrorhizon</name>
    <dbReference type="NCBI Taxonomy" id="34254"/>
    <lineage>
        <taxon>Eukaryota</taxon>
        <taxon>Viridiplantae</taxon>
        <taxon>Streptophyta</taxon>
        <taxon>Embryophyta</taxon>
        <taxon>Tracheophyta</taxon>
        <taxon>Spermatophyta</taxon>
        <taxon>Magnoliopsida</taxon>
        <taxon>eudicotyledons</taxon>
        <taxon>Gunneridae</taxon>
        <taxon>Pentapetalae</taxon>
        <taxon>asterids</taxon>
        <taxon>lamiids</taxon>
        <taxon>Boraginales</taxon>
        <taxon>Boraginaceae</taxon>
        <taxon>Boraginoideae</taxon>
        <taxon>Lithospermeae</taxon>
        <taxon>Lithospermum</taxon>
    </lineage>
</organism>
<keyword evidence="2" id="KW-1185">Reference proteome</keyword>
<protein>
    <submittedName>
        <fullName evidence="1">Uncharacterized protein</fullName>
    </submittedName>
</protein>
<dbReference type="Proteomes" id="UP001454036">
    <property type="component" value="Unassembled WGS sequence"/>
</dbReference>
<gene>
    <name evidence="1" type="ORF">LIER_16056</name>
</gene>
<sequence length="248" mass="28411">MTIRLEERYHDFMYGLNRELYGSVRSALNTQEPLPSLDTSYQKIREQESLWKASDNTVGNVFVAFSLRSNPRMGNYVDKSKLWCNHCKKQGHDSPTYFLKVGYLEWWETRNRRGARSGAATSIHRGAALHAVVAECGLLGGRPAGFPMVPNHKLGKSTNEYLADGEQYCRLVGRFLYLSYTRPDLAYAVHLLSQFLQKPRQDHWDAALWVVRYLKNGPGQGILLRSDSDFYNYARCDNCCNNSFTSFS</sequence>
<accession>A0AAV3Q9C2</accession>
<dbReference type="AlphaFoldDB" id="A0AAV3Q9C2"/>
<reference evidence="1 2" key="1">
    <citation type="submission" date="2024-01" db="EMBL/GenBank/DDBJ databases">
        <title>The complete chloroplast genome sequence of Lithospermum erythrorhizon: insights into the phylogenetic relationship among Boraginaceae species and the maternal lineages of purple gromwells.</title>
        <authorList>
            <person name="Okada T."/>
            <person name="Watanabe K."/>
        </authorList>
    </citation>
    <scope>NUCLEOTIDE SEQUENCE [LARGE SCALE GENOMIC DNA]</scope>
</reference>
<evidence type="ECO:0000313" key="1">
    <source>
        <dbReference type="EMBL" id="GAA0159230.1"/>
    </source>
</evidence>
<evidence type="ECO:0000313" key="2">
    <source>
        <dbReference type="Proteomes" id="UP001454036"/>
    </source>
</evidence>
<name>A0AAV3Q9C2_LITER</name>